<dbReference type="InterPro" id="IPR037066">
    <property type="entry name" value="Plug_dom_sf"/>
</dbReference>
<dbReference type="SUPFAM" id="SSF56935">
    <property type="entry name" value="Porins"/>
    <property type="match status" value="1"/>
</dbReference>
<keyword evidence="7 10" id="KW-0472">Membrane</keyword>
<dbReference type="PANTHER" id="PTHR30069:SF40">
    <property type="entry name" value="TONB-DEPENDENT RECEPTOR NMB0964-RELATED"/>
    <property type="match status" value="1"/>
</dbReference>
<comment type="caution">
    <text evidence="14">The sequence shown here is derived from an EMBL/GenBank/DDBJ whole genome shotgun (WGS) entry which is preliminary data.</text>
</comment>
<sequence length="696" mass="74282">MKNSTPLMRNARVCPAQNYNAAGCSLHALNTRSRFSVVALAFGLLATGTQAQQIADKLDQVVVTGNPLGERDPVQSSQVLSGQALTLSRGATLGDSLDQISGVGSSYFGPNSNRPTIRGLDGDRVRILSNAGASVDASSLSFDHGVPVDPLVIERIEVLRGPSALLYGGSAMGGVVNTLDNRIPRVAGDGLSGVTELRLGGASRERNAAMVLEGGDKRWAWHVDASGRSAGDLAVPEFSAAEGSVSHRVRNSASDSHGAALGSSLFFGKGFAGVSIEDYHSHYGVTVEPDVTIKMQRQRIATAGAWNDAGAMLSKVQWQLNSSRYEHVELEGDGSVGTRFKSSGKDLRVEAEHRAIGDVRGVIGAQMESSTFSAVGEEALVPSTATRSSALFLLEQWQQGAFGLSGGVRVEQARVRSDGDGADGVGRFGPALERRFSPRSFSFSASYHTTPELGLTMSVNHSERAPSFYELFANGVHVASGAYERGDATLDMEHATGLDLGMHWASGGGSAKLNIYRTRFANYLALNASGQTVTPDGDSTAWPEYRYQGVRAQLTGYELELRQAWTLAGWQLAGSLQLDGVRGEDLSHAQPLPRIAPQRLGLGLEAQQGAWTLRADWHGVARQSRVPAEDRATAGYGLLKLSVARQFRWGDTDALWYLKLDNLGNQLAYSASTVATMRDLAPLPGRSLHTGLQLRF</sequence>
<dbReference type="EMBL" id="JAVXZY010000002">
    <property type="protein sequence ID" value="MDT8998711.1"/>
    <property type="molecule type" value="Genomic_DNA"/>
</dbReference>
<proteinExistence type="inferred from homology"/>
<dbReference type="Pfam" id="PF07715">
    <property type="entry name" value="Plug"/>
    <property type="match status" value="1"/>
</dbReference>
<dbReference type="Gene3D" id="2.170.130.10">
    <property type="entry name" value="TonB-dependent receptor, plug domain"/>
    <property type="match status" value="1"/>
</dbReference>
<dbReference type="InterPro" id="IPR036942">
    <property type="entry name" value="Beta-barrel_TonB_sf"/>
</dbReference>
<evidence type="ECO:0000313" key="15">
    <source>
        <dbReference type="Proteomes" id="UP001246372"/>
    </source>
</evidence>
<evidence type="ECO:0000256" key="2">
    <source>
        <dbReference type="ARBA" id="ARBA00009810"/>
    </source>
</evidence>
<keyword evidence="8 14" id="KW-0675">Receptor</keyword>
<dbReference type="InterPro" id="IPR012910">
    <property type="entry name" value="Plug_dom"/>
</dbReference>
<organism evidence="14 15">
    <name type="scientific">Roseateles aquae</name>
    <dbReference type="NCBI Taxonomy" id="3077235"/>
    <lineage>
        <taxon>Bacteria</taxon>
        <taxon>Pseudomonadati</taxon>
        <taxon>Pseudomonadota</taxon>
        <taxon>Betaproteobacteria</taxon>
        <taxon>Burkholderiales</taxon>
        <taxon>Sphaerotilaceae</taxon>
        <taxon>Roseateles</taxon>
    </lineage>
</organism>
<dbReference type="Pfam" id="PF00593">
    <property type="entry name" value="TonB_dep_Rec_b-barrel"/>
    <property type="match status" value="1"/>
</dbReference>
<evidence type="ECO:0000256" key="1">
    <source>
        <dbReference type="ARBA" id="ARBA00004571"/>
    </source>
</evidence>
<dbReference type="InterPro" id="IPR039426">
    <property type="entry name" value="TonB-dep_rcpt-like"/>
</dbReference>
<comment type="similarity">
    <text evidence="2 10 11">Belongs to the TonB-dependent receptor family.</text>
</comment>
<accession>A0ABU3PAD9</accession>
<name>A0ABU3PAD9_9BURK</name>
<evidence type="ECO:0000256" key="4">
    <source>
        <dbReference type="ARBA" id="ARBA00022452"/>
    </source>
</evidence>
<protein>
    <submittedName>
        <fullName evidence="14">TonB-dependent receptor</fullName>
    </submittedName>
</protein>
<keyword evidence="6 11" id="KW-0798">TonB box</keyword>
<evidence type="ECO:0000259" key="13">
    <source>
        <dbReference type="Pfam" id="PF07715"/>
    </source>
</evidence>
<keyword evidence="3 10" id="KW-0813">Transport</keyword>
<evidence type="ECO:0000259" key="12">
    <source>
        <dbReference type="Pfam" id="PF00593"/>
    </source>
</evidence>
<evidence type="ECO:0000313" key="14">
    <source>
        <dbReference type="EMBL" id="MDT8998711.1"/>
    </source>
</evidence>
<keyword evidence="4 10" id="KW-1134">Transmembrane beta strand</keyword>
<dbReference type="InterPro" id="IPR000531">
    <property type="entry name" value="Beta-barrel_TonB"/>
</dbReference>
<evidence type="ECO:0000256" key="10">
    <source>
        <dbReference type="PROSITE-ProRule" id="PRU01360"/>
    </source>
</evidence>
<evidence type="ECO:0000256" key="9">
    <source>
        <dbReference type="ARBA" id="ARBA00023237"/>
    </source>
</evidence>
<dbReference type="PANTHER" id="PTHR30069">
    <property type="entry name" value="TONB-DEPENDENT OUTER MEMBRANE RECEPTOR"/>
    <property type="match status" value="1"/>
</dbReference>
<evidence type="ECO:0000256" key="8">
    <source>
        <dbReference type="ARBA" id="ARBA00023170"/>
    </source>
</evidence>
<dbReference type="RefSeq" id="WP_315649219.1">
    <property type="nucleotide sequence ID" value="NZ_JAVXZY010000002.1"/>
</dbReference>
<gene>
    <name evidence="14" type="ORF">RQP53_05450</name>
</gene>
<evidence type="ECO:0000256" key="6">
    <source>
        <dbReference type="ARBA" id="ARBA00023077"/>
    </source>
</evidence>
<reference evidence="14" key="1">
    <citation type="submission" date="2023-09" db="EMBL/GenBank/DDBJ databases">
        <title>Paucibacter sp. APW11 Genome sequencing and assembly.</title>
        <authorList>
            <person name="Kim I."/>
        </authorList>
    </citation>
    <scope>NUCLEOTIDE SEQUENCE</scope>
    <source>
        <strain evidence="14">APW11</strain>
    </source>
</reference>
<evidence type="ECO:0000256" key="7">
    <source>
        <dbReference type="ARBA" id="ARBA00023136"/>
    </source>
</evidence>
<evidence type="ECO:0000256" key="11">
    <source>
        <dbReference type="RuleBase" id="RU003357"/>
    </source>
</evidence>
<keyword evidence="5 10" id="KW-0812">Transmembrane</keyword>
<feature type="domain" description="TonB-dependent receptor plug" evidence="13">
    <location>
        <begin position="71"/>
        <end position="175"/>
    </location>
</feature>
<dbReference type="PROSITE" id="PS52016">
    <property type="entry name" value="TONB_DEPENDENT_REC_3"/>
    <property type="match status" value="1"/>
</dbReference>
<feature type="domain" description="TonB-dependent receptor-like beta-barrel" evidence="12">
    <location>
        <begin position="364"/>
        <end position="663"/>
    </location>
</feature>
<evidence type="ECO:0000256" key="5">
    <source>
        <dbReference type="ARBA" id="ARBA00022692"/>
    </source>
</evidence>
<evidence type="ECO:0000256" key="3">
    <source>
        <dbReference type="ARBA" id="ARBA00022448"/>
    </source>
</evidence>
<keyword evidence="9 10" id="KW-0998">Cell outer membrane</keyword>
<comment type="subcellular location">
    <subcellularLocation>
        <location evidence="1 10">Cell outer membrane</location>
        <topology evidence="1 10">Multi-pass membrane protein</topology>
    </subcellularLocation>
</comment>
<keyword evidence="15" id="KW-1185">Reference proteome</keyword>
<dbReference type="Proteomes" id="UP001246372">
    <property type="component" value="Unassembled WGS sequence"/>
</dbReference>
<dbReference type="Gene3D" id="2.40.170.20">
    <property type="entry name" value="TonB-dependent receptor, beta-barrel domain"/>
    <property type="match status" value="1"/>
</dbReference>